<gene>
    <name evidence="4" type="ORF">SAMN02745674_01472</name>
</gene>
<keyword evidence="2" id="KW-0378">Hydrolase</keyword>
<evidence type="ECO:0000313" key="4">
    <source>
        <dbReference type="EMBL" id="SJZ98440.1"/>
    </source>
</evidence>
<dbReference type="RefSeq" id="WP_078758069.1">
    <property type="nucleotide sequence ID" value="NZ_FUXP01000004.1"/>
</dbReference>
<dbReference type="Gene3D" id="3.10.450.30">
    <property type="entry name" value="Microbial ribonucleases"/>
    <property type="match status" value="1"/>
</dbReference>
<feature type="compositionally biased region" description="Gly residues" evidence="3">
    <location>
        <begin position="50"/>
        <end position="66"/>
    </location>
</feature>
<name>A0A1T4Q3U6_9GAMM</name>
<proteinExistence type="predicted"/>
<accession>A0A1T4Q3U6</accession>
<evidence type="ECO:0000256" key="2">
    <source>
        <dbReference type="ARBA" id="ARBA00022801"/>
    </source>
</evidence>
<organism evidence="4 5">
    <name type="scientific">Lysobacter spongiicola DSM 21749</name>
    <dbReference type="NCBI Taxonomy" id="1122188"/>
    <lineage>
        <taxon>Bacteria</taxon>
        <taxon>Pseudomonadati</taxon>
        <taxon>Pseudomonadota</taxon>
        <taxon>Gammaproteobacteria</taxon>
        <taxon>Lysobacterales</taxon>
        <taxon>Lysobacteraceae</taxon>
        <taxon>Novilysobacter</taxon>
    </lineage>
</organism>
<sequence>MRRKHYFWLLAAIVVVVLWFWTRPADDGTLDAPPAPVETPADAATSDGPGSPGAGGSPSSGSGSGSGPTTSSGSAIPGTVPAPAPPPGSRSADYPAFLPAEAHPVLDDIAHGGPFEYRQDGSVFHNREGLLPERGRGYYREFTVPTPGSDDRGARRIVIGGDPPEVYFYTDDHYASFRRFDIPRVSR</sequence>
<dbReference type="AlphaFoldDB" id="A0A1T4Q3U6"/>
<dbReference type="InterPro" id="IPR016191">
    <property type="entry name" value="Ribonuclease/ribotoxin"/>
</dbReference>
<dbReference type="STRING" id="1122188.SAMN02745674_01472"/>
<evidence type="ECO:0000256" key="1">
    <source>
        <dbReference type="ARBA" id="ARBA00022722"/>
    </source>
</evidence>
<feature type="region of interest" description="Disordered" evidence="3">
    <location>
        <begin position="31"/>
        <end position="95"/>
    </location>
</feature>
<dbReference type="Pfam" id="PF00545">
    <property type="entry name" value="Ribonuclease"/>
    <property type="match status" value="1"/>
</dbReference>
<dbReference type="InterPro" id="IPR000026">
    <property type="entry name" value="N1-like"/>
</dbReference>
<protein>
    <submittedName>
        <fullName evidence="4">Guanyl-specific ribonuclease Sa</fullName>
    </submittedName>
</protein>
<dbReference type="GO" id="GO:0016787">
    <property type="term" value="F:hydrolase activity"/>
    <property type="evidence" value="ECO:0007669"/>
    <property type="project" value="UniProtKB-KW"/>
</dbReference>
<dbReference type="GO" id="GO:0004521">
    <property type="term" value="F:RNA endonuclease activity"/>
    <property type="evidence" value="ECO:0007669"/>
    <property type="project" value="InterPro"/>
</dbReference>
<feature type="compositionally biased region" description="Low complexity" evidence="3">
    <location>
        <begin position="67"/>
        <end position="79"/>
    </location>
</feature>
<dbReference type="GO" id="GO:0003723">
    <property type="term" value="F:RNA binding"/>
    <property type="evidence" value="ECO:0007669"/>
    <property type="project" value="InterPro"/>
</dbReference>
<dbReference type="SUPFAM" id="SSF53933">
    <property type="entry name" value="Microbial ribonucleases"/>
    <property type="match status" value="1"/>
</dbReference>
<dbReference type="OrthoDB" id="5326845at2"/>
<keyword evidence="5" id="KW-1185">Reference proteome</keyword>
<dbReference type="Proteomes" id="UP000190061">
    <property type="component" value="Unassembled WGS sequence"/>
</dbReference>
<dbReference type="EMBL" id="FUXP01000004">
    <property type="protein sequence ID" value="SJZ98440.1"/>
    <property type="molecule type" value="Genomic_DNA"/>
</dbReference>
<keyword evidence="1" id="KW-0540">Nuclease</keyword>
<evidence type="ECO:0000313" key="5">
    <source>
        <dbReference type="Proteomes" id="UP000190061"/>
    </source>
</evidence>
<evidence type="ECO:0000256" key="3">
    <source>
        <dbReference type="SAM" id="MobiDB-lite"/>
    </source>
</evidence>
<reference evidence="4 5" key="1">
    <citation type="submission" date="2017-02" db="EMBL/GenBank/DDBJ databases">
        <authorList>
            <person name="Peterson S.W."/>
        </authorList>
    </citation>
    <scope>NUCLEOTIDE SEQUENCE [LARGE SCALE GENOMIC DNA]</scope>
    <source>
        <strain evidence="4 5">DSM 21749</strain>
    </source>
</reference>